<dbReference type="InterPro" id="IPR006119">
    <property type="entry name" value="Resolv_N"/>
</dbReference>
<dbReference type="PANTHER" id="PTHR30461:SF26">
    <property type="entry name" value="RESOLVASE HOMOLOG YNEB"/>
    <property type="match status" value="1"/>
</dbReference>
<dbReference type="OrthoDB" id="2290206at2"/>
<sequence>MGELVGYGRVSSRTQSLDIQTDALTRAGCKKLFSEKMSGTRTEGRKELERMLDYVREYDVLVITKLDRLARSLPDLLKITARLEEKGVQLRCLDQAIDTTTPEGRMTYQILGAVAEFETNIRKARQREGIDAALAKGADSPFKGRPATITADAVNAAIAETGSKAGAAKKLGISRDSVYRVLKG</sequence>
<dbReference type="FunFam" id="3.40.50.1390:FF:000001">
    <property type="entry name" value="DNA recombinase"/>
    <property type="match status" value="1"/>
</dbReference>
<dbReference type="GO" id="GO:0000150">
    <property type="term" value="F:DNA strand exchange activity"/>
    <property type="evidence" value="ECO:0007669"/>
    <property type="project" value="UniProtKB-KW"/>
</dbReference>
<feature type="domain" description="Resolvase/invertase-type recombinase catalytic" evidence="6">
    <location>
        <begin position="3"/>
        <end position="137"/>
    </location>
</feature>
<evidence type="ECO:0000259" key="6">
    <source>
        <dbReference type="PROSITE" id="PS51736"/>
    </source>
</evidence>
<dbReference type="EMBL" id="CP039964">
    <property type="protein sequence ID" value="QCO54844.1"/>
    <property type="molecule type" value="Genomic_DNA"/>
</dbReference>
<dbReference type="RefSeq" id="WP_137192512.1">
    <property type="nucleotide sequence ID" value="NZ_CP039964.1"/>
</dbReference>
<dbReference type="InterPro" id="IPR050639">
    <property type="entry name" value="SSR_resolvase"/>
</dbReference>
<dbReference type="GO" id="GO:0003677">
    <property type="term" value="F:DNA binding"/>
    <property type="evidence" value="ECO:0007669"/>
    <property type="project" value="UniProtKB-KW"/>
</dbReference>
<name>A0A4V1E0J4_9RHOB</name>
<dbReference type="GO" id="GO:0015074">
    <property type="term" value="P:DNA integration"/>
    <property type="evidence" value="ECO:0007669"/>
    <property type="project" value="UniProtKB-KW"/>
</dbReference>
<evidence type="ECO:0000256" key="2">
    <source>
        <dbReference type="ARBA" id="ARBA00022908"/>
    </source>
</evidence>
<evidence type="ECO:0000256" key="3">
    <source>
        <dbReference type="ARBA" id="ARBA00023100"/>
    </source>
</evidence>
<dbReference type="Proteomes" id="UP000298631">
    <property type="component" value="Chromosome"/>
</dbReference>
<evidence type="ECO:0000256" key="4">
    <source>
        <dbReference type="ARBA" id="ARBA00023125"/>
    </source>
</evidence>
<dbReference type="CDD" id="cd03768">
    <property type="entry name" value="SR_ResInv"/>
    <property type="match status" value="1"/>
</dbReference>
<dbReference type="Gene3D" id="3.40.50.1390">
    <property type="entry name" value="Resolvase, N-terminal catalytic domain"/>
    <property type="match status" value="1"/>
</dbReference>
<gene>
    <name evidence="7" type="ORF">EOK75_02995</name>
</gene>
<evidence type="ECO:0000256" key="1">
    <source>
        <dbReference type="ARBA" id="ARBA00009913"/>
    </source>
</evidence>
<protein>
    <submittedName>
        <fullName evidence="7">Recombinase family protein</fullName>
    </submittedName>
</protein>
<dbReference type="Pfam" id="PF00239">
    <property type="entry name" value="Resolvase"/>
    <property type="match status" value="1"/>
</dbReference>
<dbReference type="AlphaFoldDB" id="A0A4V1E0J4"/>
<proteinExistence type="inferred from homology"/>
<dbReference type="PANTHER" id="PTHR30461">
    <property type="entry name" value="DNA-INVERTASE FROM LAMBDOID PROPHAGE"/>
    <property type="match status" value="1"/>
</dbReference>
<reference evidence="7 8" key="1">
    <citation type="submission" date="2019-05" db="EMBL/GenBank/DDBJ databases">
        <title>Pseudorhodobacter turbinis sp. nov., isolated from the gut of the Korean turban shell.</title>
        <authorList>
            <person name="Jeong Y.-S."/>
            <person name="Kang W.-R."/>
            <person name="Bae J.-W."/>
        </authorList>
    </citation>
    <scope>NUCLEOTIDE SEQUENCE [LARGE SCALE GENOMIC DNA]</scope>
    <source>
        <strain evidence="7 8">S12M18</strain>
    </source>
</reference>
<keyword evidence="2" id="KW-0229">DNA integration</keyword>
<dbReference type="InterPro" id="IPR036162">
    <property type="entry name" value="Resolvase-like_N_sf"/>
</dbReference>
<organism evidence="7 8">
    <name type="scientific">Pseudorhodobacter turbinis</name>
    <dbReference type="NCBI Taxonomy" id="2500533"/>
    <lineage>
        <taxon>Bacteria</taxon>
        <taxon>Pseudomonadati</taxon>
        <taxon>Pseudomonadota</taxon>
        <taxon>Alphaproteobacteria</taxon>
        <taxon>Rhodobacterales</taxon>
        <taxon>Paracoccaceae</taxon>
        <taxon>Pseudorhodobacter</taxon>
    </lineage>
</organism>
<keyword evidence="8" id="KW-1185">Reference proteome</keyword>
<evidence type="ECO:0000313" key="7">
    <source>
        <dbReference type="EMBL" id="QCO54844.1"/>
    </source>
</evidence>
<keyword evidence="5" id="KW-0233">DNA recombination</keyword>
<evidence type="ECO:0000313" key="8">
    <source>
        <dbReference type="Proteomes" id="UP000298631"/>
    </source>
</evidence>
<dbReference type="SUPFAM" id="SSF53041">
    <property type="entry name" value="Resolvase-like"/>
    <property type="match status" value="1"/>
</dbReference>
<keyword evidence="4" id="KW-0238">DNA-binding</keyword>
<dbReference type="PROSITE" id="PS51736">
    <property type="entry name" value="RECOMBINASES_3"/>
    <property type="match status" value="1"/>
</dbReference>
<keyword evidence="3" id="KW-0230">DNA invertase</keyword>
<dbReference type="SMART" id="SM00857">
    <property type="entry name" value="Resolvase"/>
    <property type="match status" value="1"/>
</dbReference>
<accession>A0A4V1E0J4</accession>
<evidence type="ECO:0000256" key="5">
    <source>
        <dbReference type="ARBA" id="ARBA00023172"/>
    </source>
</evidence>
<dbReference type="KEGG" id="pseb:EOK75_02995"/>
<comment type="similarity">
    <text evidence="1">Belongs to the site-specific recombinase resolvase family.</text>
</comment>